<dbReference type="EMBL" id="MU843019">
    <property type="protein sequence ID" value="KAK2022926.1"/>
    <property type="molecule type" value="Genomic_DNA"/>
</dbReference>
<proteinExistence type="predicted"/>
<protein>
    <submittedName>
        <fullName evidence="1">Uncharacterized protein</fullName>
    </submittedName>
</protein>
<reference evidence="1" key="1">
    <citation type="submission" date="2021-06" db="EMBL/GenBank/DDBJ databases">
        <title>Comparative genomics, transcriptomics and evolutionary studies reveal genomic signatures of adaptation to plant cell wall in hemibiotrophic fungi.</title>
        <authorList>
            <consortium name="DOE Joint Genome Institute"/>
            <person name="Baroncelli R."/>
            <person name="Diaz J.F."/>
            <person name="Benocci T."/>
            <person name="Peng M."/>
            <person name="Battaglia E."/>
            <person name="Haridas S."/>
            <person name="Andreopoulos W."/>
            <person name="Labutti K."/>
            <person name="Pangilinan J."/>
            <person name="Floch G.L."/>
            <person name="Makela M.R."/>
            <person name="Henrissat B."/>
            <person name="Grigoriev I.V."/>
            <person name="Crouch J.A."/>
            <person name="De Vries R.P."/>
            <person name="Sukno S.A."/>
            <person name="Thon M.R."/>
        </authorList>
    </citation>
    <scope>NUCLEOTIDE SEQUENCE</scope>
    <source>
        <strain evidence="1">MAFF235873</strain>
    </source>
</reference>
<gene>
    <name evidence="1" type="ORF">LX32DRAFT_172066</name>
</gene>
<dbReference type="AlphaFoldDB" id="A0AAD9H6X9"/>
<accession>A0AAD9H6X9</accession>
<name>A0AAD9H6X9_9PEZI</name>
<evidence type="ECO:0000313" key="2">
    <source>
        <dbReference type="Proteomes" id="UP001232148"/>
    </source>
</evidence>
<dbReference type="Proteomes" id="UP001232148">
    <property type="component" value="Unassembled WGS sequence"/>
</dbReference>
<evidence type="ECO:0000313" key="1">
    <source>
        <dbReference type="EMBL" id="KAK2022926.1"/>
    </source>
</evidence>
<organism evidence="1 2">
    <name type="scientific">Colletotrichum zoysiae</name>
    <dbReference type="NCBI Taxonomy" id="1216348"/>
    <lineage>
        <taxon>Eukaryota</taxon>
        <taxon>Fungi</taxon>
        <taxon>Dikarya</taxon>
        <taxon>Ascomycota</taxon>
        <taxon>Pezizomycotina</taxon>
        <taxon>Sordariomycetes</taxon>
        <taxon>Hypocreomycetidae</taxon>
        <taxon>Glomerellales</taxon>
        <taxon>Glomerellaceae</taxon>
        <taxon>Colletotrichum</taxon>
        <taxon>Colletotrichum graminicola species complex</taxon>
    </lineage>
</organism>
<keyword evidence="2" id="KW-1185">Reference proteome</keyword>
<sequence>MASPSPGVSHSRCNGTEQSSRYTIWSGRCETVDMELLPVSTVCVSTSNAEGKAVYNAETAVDRLTSSTRRRLEPMLWLGQSSSVLIAEYALPPRQAHDVIGQVLGSASNLQDSLLSDHGRVLRACLADRAGCALHLLSLLCIRYQPYCELRRKRKRGLRVAITSAIQIGQR</sequence>
<comment type="caution">
    <text evidence="1">The sequence shown here is derived from an EMBL/GenBank/DDBJ whole genome shotgun (WGS) entry which is preliminary data.</text>
</comment>